<name>A0A1B2ESK5_9HYPH</name>
<evidence type="ECO:0000313" key="1">
    <source>
        <dbReference type="EMBL" id="ANY82954.1"/>
    </source>
</evidence>
<gene>
    <name evidence="1" type="ORF">BB934_32560</name>
</gene>
<reference evidence="1" key="1">
    <citation type="submission" date="2016-07" db="EMBL/GenBank/DDBJ databases">
        <title>Microvirga ossetica sp. nov. a new species of rhizobia isolated from root nodules of the legume species Vicia alpestris Steven originated from North Ossetia region in the Caucasus.</title>
        <authorList>
            <person name="Safronova V.I."/>
            <person name="Kuznetsova I.G."/>
            <person name="Sazanova A.L."/>
            <person name="Belimov A."/>
            <person name="Andronov E."/>
            <person name="Osledkin Y.S."/>
            <person name="Onishchuk O.P."/>
            <person name="Kurchak O.N."/>
            <person name="Shaposhnikov A.I."/>
            <person name="Willems A."/>
            <person name="Tikhonovich I.A."/>
        </authorList>
    </citation>
    <scope>NUCLEOTIDE SEQUENCE [LARGE SCALE GENOMIC DNA]</scope>
    <source>
        <strain evidence="1">V5/3M</strain>
        <plasmid evidence="1">unnamed1</plasmid>
    </source>
</reference>
<accession>A0A1B2ESK5</accession>
<dbReference type="KEGG" id="moc:BB934_32560"/>
<keyword evidence="1" id="KW-0614">Plasmid</keyword>
<protein>
    <submittedName>
        <fullName evidence="1">Uncharacterized protein</fullName>
    </submittedName>
</protein>
<dbReference type="OrthoDB" id="8020018at2"/>
<dbReference type="RefSeq" id="WP_157934465.1">
    <property type="nucleotide sequence ID" value="NZ_CP016617.1"/>
</dbReference>
<sequence length="159" mass="17897">MPSHPAAAQSTNVDWSQLTELARCLPTQLAAAYAHEHKQVHTLHAGQQEEAVDRLIGVLVTMWTSLARYYPAGHFKEKDLEAFFRGYLANRQAWRSLLVHGESPNPIKALEVKRAVLADAEDAVADTVAAIFRGNDRVMLNLWTDWWSEAKAVRDRPPQ</sequence>
<dbReference type="AlphaFoldDB" id="A0A1B2ESK5"/>
<proteinExistence type="predicted"/>
<dbReference type="EMBL" id="CP016617">
    <property type="protein sequence ID" value="ANY82954.1"/>
    <property type="molecule type" value="Genomic_DNA"/>
</dbReference>
<geneLocation type="plasmid" evidence="1">
    <name>unnamed1</name>
</geneLocation>
<organism evidence="1">
    <name type="scientific">Microvirga ossetica</name>
    <dbReference type="NCBI Taxonomy" id="1882682"/>
    <lineage>
        <taxon>Bacteria</taxon>
        <taxon>Pseudomonadati</taxon>
        <taxon>Pseudomonadota</taxon>
        <taxon>Alphaproteobacteria</taxon>
        <taxon>Hyphomicrobiales</taxon>
        <taxon>Methylobacteriaceae</taxon>
        <taxon>Microvirga</taxon>
    </lineage>
</organism>